<dbReference type="EMBL" id="CM004480">
    <property type="protein sequence ID" value="OCT67119.1"/>
    <property type="molecule type" value="Genomic_DNA"/>
</dbReference>
<reference evidence="2" key="1">
    <citation type="journal article" date="2016" name="Nature">
        <title>Genome evolution in the allotetraploid frog Xenopus laevis.</title>
        <authorList>
            <person name="Session A.M."/>
            <person name="Uno Y."/>
            <person name="Kwon T."/>
            <person name="Chapman J.A."/>
            <person name="Toyoda A."/>
            <person name="Takahashi S."/>
            <person name="Fukui A."/>
            <person name="Hikosaka A."/>
            <person name="Suzuki A."/>
            <person name="Kondo M."/>
            <person name="van Heeringen S.J."/>
            <person name="Quigley I."/>
            <person name="Heinz S."/>
            <person name="Ogino H."/>
            <person name="Ochi H."/>
            <person name="Hellsten U."/>
            <person name="Lyons J.B."/>
            <person name="Simakov O."/>
            <person name="Putnam N."/>
            <person name="Stites J."/>
            <person name="Kuroki Y."/>
            <person name="Tanaka T."/>
            <person name="Michiue T."/>
            <person name="Watanabe M."/>
            <person name="Bogdanovic O."/>
            <person name="Lister R."/>
            <person name="Georgiou G."/>
            <person name="Paranjpe S.S."/>
            <person name="van Kruijsbergen I."/>
            <person name="Shu S."/>
            <person name="Carlson J."/>
            <person name="Kinoshita T."/>
            <person name="Ohta Y."/>
            <person name="Mawaribuchi S."/>
            <person name="Jenkins J."/>
            <person name="Grimwood J."/>
            <person name="Schmutz J."/>
            <person name="Mitros T."/>
            <person name="Mozaffari S.V."/>
            <person name="Suzuki Y."/>
            <person name="Haramoto Y."/>
            <person name="Yamamoto T.S."/>
            <person name="Takagi C."/>
            <person name="Heald R."/>
            <person name="Miller K."/>
            <person name="Haudenschild C."/>
            <person name="Kitzman J."/>
            <person name="Nakayama T."/>
            <person name="Izutsu Y."/>
            <person name="Robert J."/>
            <person name="Fortriede J."/>
            <person name="Burns K."/>
            <person name="Lotay V."/>
            <person name="Karimi K."/>
            <person name="Yasuoka Y."/>
            <person name="Dichmann D.S."/>
            <person name="Flajnik M.F."/>
            <person name="Houston D.W."/>
            <person name="Shendure J."/>
            <person name="DuPasquier L."/>
            <person name="Vize P.D."/>
            <person name="Zorn A.M."/>
            <person name="Ito M."/>
            <person name="Marcotte E.M."/>
            <person name="Wallingford J.B."/>
            <person name="Ito Y."/>
            <person name="Asashima M."/>
            <person name="Ueno N."/>
            <person name="Matsuda Y."/>
            <person name="Veenstra G.J."/>
            <person name="Fujiyama A."/>
            <person name="Harland R.M."/>
            <person name="Taira M."/>
            <person name="Rokhsar D.S."/>
        </authorList>
    </citation>
    <scope>NUCLEOTIDE SEQUENCE [LARGE SCALE GENOMIC DNA]</scope>
    <source>
        <strain evidence="2">J</strain>
    </source>
</reference>
<organism evidence="1 2">
    <name type="scientific">Xenopus laevis</name>
    <name type="common">African clawed frog</name>
    <dbReference type="NCBI Taxonomy" id="8355"/>
    <lineage>
        <taxon>Eukaryota</taxon>
        <taxon>Metazoa</taxon>
        <taxon>Chordata</taxon>
        <taxon>Craniata</taxon>
        <taxon>Vertebrata</taxon>
        <taxon>Euteleostomi</taxon>
        <taxon>Amphibia</taxon>
        <taxon>Batrachia</taxon>
        <taxon>Anura</taxon>
        <taxon>Pipoidea</taxon>
        <taxon>Pipidae</taxon>
        <taxon>Xenopodinae</taxon>
        <taxon>Xenopus</taxon>
        <taxon>Xenopus</taxon>
    </lineage>
</organism>
<name>A0A974C5Z2_XENLA</name>
<evidence type="ECO:0000313" key="1">
    <source>
        <dbReference type="EMBL" id="OCT67119.1"/>
    </source>
</evidence>
<protein>
    <submittedName>
        <fullName evidence="1">Uncharacterized protein</fullName>
    </submittedName>
</protein>
<proteinExistence type="predicted"/>
<dbReference type="AlphaFoldDB" id="A0A974C5Z2"/>
<dbReference type="Proteomes" id="UP000694892">
    <property type="component" value="Chromosome 8L"/>
</dbReference>
<evidence type="ECO:0000313" key="2">
    <source>
        <dbReference type="Proteomes" id="UP000694892"/>
    </source>
</evidence>
<sequence length="90" mass="9870">MVSDPINRKFIFYSIQPISPFNLIANLAGEGISPNQQTMFNIVNIKKQDNAQSCPQSARSSTHFMAAPSKYGDNIKLTSGSPLRVLRGSL</sequence>
<accession>A0A974C5Z2</accession>
<gene>
    <name evidence="1" type="ORF">XELAEV_18038402mg</name>
</gene>